<dbReference type="PANTHER" id="PTHR30055:SF212">
    <property type="entry name" value="TETR-FAMILY FAMILY TRANSCRIPTIONAL REGULATOR"/>
    <property type="match status" value="1"/>
</dbReference>
<evidence type="ECO:0000259" key="5">
    <source>
        <dbReference type="PROSITE" id="PS50977"/>
    </source>
</evidence>
<evidence type="ECO:0000313" key="6">
    <source>
        <dbReference type="EMBL" id="ABB30663.1"/>
    </source>
</evidence>
<evidence type="ECO:0000256" key="4">
    <source>
        <dbReference type="PROSITE-ProRule" id="PRU00335"/>
    </source>
</evidence>
<dbReference type="PANTHER" id="PTHR30055">
    <property type="entry name" value="HTH-TYPE TRANSCRIPTIONAL REGULATOR RUTR"/>
    <property type="match status" value="1"/>
</dbReference>
<evidence type="ECO:0000256" key="1">
    <source>
        <dbReference type="ARBA" id="ARBA00023015"/>
    </source>
</evidence>
<feature type="domain" description="HTH tetR-type" evidence="5">
    <location>
        <begin position="12"/>
        <end position="72"/>
    </location>
</feature>
<dbReference type="KEGG" id="gme:Gmet_0420"/>
<dbReference type="InterPro" id="IPR036271">
    <property type="entry name" value="Tet_transcr_reg_TetR-rel_C_sf"/>
</dbReference>
<dbReference type="GO" id="GO:0003700">
    <property type="term" value="F:DNA-binding transcription factor activity"/>
    <property type="evidence" value="ECO:0007669"/>
    <property type="project" value="TreeGrafter"/>
</dbReference>
<dbReference type="RefSeq" id="WP_011365665.1">
    <property type="nucleotide sequence ID" value="NC_007517.1"/>
</dbReference>
<keyword evidence="7" id="KW-1185">Reference proteome</keyword>
<proteinExistence type="predicted"/>
<evidence type="ECO:0000256" key="3">
    <source>
        <dbReference type="ARBA" id="ARBA00023163"/>
    </source>
</evidence>
<feature type="DNA-binding region" description="H-T-H motif" evidence="4">
    <location>
        <begin position="35"/>
        <end position="54"/>
    </location>
</feature>
<accession>Q39YL1</accession>
<dbReference type="eggNOG" id="COG1309">
    <property type="taxonomic scope" value="Bacteria"/>
</dbReference>
<dbReference type="InterPro" id="IPR025996">
    <property type="entry name" value="MT1864/Rv1816-like_C"/>
</dbReference>
<protein>
    <submittedName>
        <fullName evidence="6">Transcriptional regulator, TetR family</fullName>
    </submittedName>
</protein>
<reference evidence="6 7" key="2">
    <citation type="journal article" date="2009" name="BMC Microbiol.">
        <title>The genome sequence of Geobacter metallireducens: features of metabolism, physiology and regulation common and dissimilar to Geobacter sulfurreducens.</title>
        <authorList>
            <person name="Aklujkar M."/>
            <person name="Krushkal J."/>
            <person name="DiBartolo G."/>
            <person name="Lapidus A."/>
            <person name="Land M.L."/>
            <person name="Lovley D.R."/>
        </authorList>
    </citation>
    <scope>NUCLEOTIDE SEQUENCE [LARGE SCALE GENOMIC DNA]</scope>
    <source>
        <strain evidence="7">ATCC 53774 / DSM 7210 / GS-15</strain>
    </source>
</reference>
<gene>
    <name evidence="6" type="ordered locus">Gmet_0420</name>
</gene>
<name>Q39YL1_GEOMG</name>
<dbReference type="HOGENOM" id="CLU_069356_40_3_7"/>
<dbReference type="Gene3D" id="1.10.357.10">
    <property type="entry name" value="Tetracycline Repressor, domain 2"/>
    <property type="match status" value="1"/>
</dbReference>
<dbReference type="PROSITE" id="PS50977">
    <property type="entry name" value="HTH_TETR_2"/>
    <property type="match status" value="1"/>
</dbReference>
<evidence type="ECO:0000313" key="7">
    <source>
        <dbReference type="Proteomes" id="UP000007073"/>
    </source>
</evidence>
<keyword evidence="3" id="KW-0804">Transcription</keyword>
<reference evidence="6 7" key="1">
    <citation type="submission" date="2005-10" db="EMBL/GenBank/DDBJ databases">
        <title>Complete sequence of Geobacter metallireducens GS-15.</title>
        <authorList>
            <consortium name="US DOE Joint Genome Institute"/>
            <person name="Copeland A."/>
            <person name="Lucas S."/>
            <person name="Lapidus A."/>
            <person name="Barry K."/>
            <person name="Detter J.C."/>
            <person name="Glavina T."/>
            <person name="Hammon N."/>
            <person name="Israni S."/>
            <person name="Pitluck S."/>
            <person name="Di Bartolo G."/>
            <person name="Chain P."/>
            <person name="Schmutz J."/>
            <person name="Larimer F."/>
            <person name="Land M."/>
            <person name="Kyrpides N."/>
            <person name="Ivanova N."/>
            <person name="Richardson P."/>
        </authorList>
    </citation>
    <scope>NUCLEOTIDE SEQUENCE [LARGE SCALE GENOMIC DNA]</scope>
    <source>
        <strain evidence="7">ATCC 53774 / DSM 7210 / GS-15</strain>
    </source>
</reference>
<dbReference type="Pfam" id="PF13305">
    <property type="entry name" value="TetR_C_33"/>
    <property type="match status" value="1"/>
</dbReference>
<evidence type="ECO:0000256" key="2">
    <source>
        <dbReference type="ARBA" id="ARBA00023125"/>
    </source>
</evidence>
<dbReference type="InterPro" id="IPR050109">
    <property type="entry name" value="HTH-type_TetR-like_transc_reg"/>
</dbReference>
<dbReference type="InterPro" id="IPR001647">
    <property type="entry name" value="HTH_TetR"/>
</dbReference>
<dbReference type="EMBL" id="CP000148">
    <property type="protein sequence ID" value="ABB30663.1"/>
    <property type="molecule type" value="Genomic_DNA"/>
</dbReference>
<dbReference type="PRINTS" id="PR00455">
    <property type="entry name" value="HTHTETR"/>
</dbReference>
<dbReference type="GO" id="GO:0000976">
    <property type="term" value="F:transcription cis-regulatory region binding"/>
    <property type="evidence" value="ECO:0007669"/>
    <property type="project" value="TreeGrafter"/>
</dbReference>
<dbReference type="InterPro" id="IPR009057">
    <property type="entry name" value="Homeodomain-like_sf"/>
</dbReference>
<dbReference type="SUPFAM" id="SSF48498">
    <property type="entry name" value="Tetracyclin repressor-like, C-terminal domain"/>
    <property type="match status" value="1"/>
</dbReference>
<keyword evidence="1" id="KW-0805">Transcription regulation</keyword>
<dbReference type="Pfam" id="PF00440">
    <property type="entry name" value="TetR_N"/>
    <property type="match status" value="1"/>
</dbReference>
<dbReference type="AlphaFoldDB" id="Q39YL1"/>
<dbReference type="Proteomes" id="UP000007073">
    <property type="component" value="Chromosome"/>
</dbReference>
<organism evidence="6 7">
    <name type="scientific">Geobacter metallireducens (strain ATCC 53774 / DSM 7210 / GS-15)</name>
    <dbReference type="NCBI Taxonomy" id="269799"/>
    <lineage>
        <taxon>Bacteria</taxon>
        <taxon>Pseudomonadati</taxon>
        <taxon>Thermodesulfobacteriota</taxon>
        <taxon>Desulfuromonadia</taxon>
        <taxon>Geobacterales</taxon>
        <taxon>Geobacteraceae</taxon>
        <taxon>Geobacter</taxon>
    </lineage>
</organism>
<sequence length="215" mass="24822">MTLRERRQKHKAQFRQEILDASRELFSQIGYERFSMRKLAAKIEHSPTTIYLYFRDKDDLLYSLCEELFAKLFQSYQDISRGENDPRQVLRLCLLRYIEFGLANPGHYKVAFFTSPVVYGSPTEFLQKDSMGRRTYFHILRTVEETMAAGMLRPMDADLLAQTVWVAAHGVVTSRIYSADFPMVDAVLQAETLVDGLLAGFSVKNFFGTNIYTVN</sequence>
<dbReference type="SUPFAM" id="SSF46689">
    <property type="entry name" value="Homeodomain-like"/>
    <property type="match status" value="1"/>
</dbReference>
<dbReference type="STRING" id="269799.Gmet_0420"/>
<keyword evidence="2 4" id="KW-0238">DNA-binding</keyword>